<dbReference type="EMBL" id="CP090030">
    <property type="protein sequence ID" value="UPK89271.1"/>
    <property type="molecule type" value="Genomic_DNA"/>
</dbReference>
<protein>
    <submittedName>
        <fullName evidence="1">Uncharacterized protein</fullName>
    </submittedName>
</protein>
<sequence length="246" mass="27255">MRRGDINAGIGDKQETSLHLTARFGWDAAVNLLLSKGADINRKETNGWTALHLASQNGHLEIASRLLKADADTSLRTVDHRTAFHISCQCDQLEIHNKDADSNQPLHLTAINNSHKVVPWLLEKEKGAEIEHQGQWGWTPLRLACAWGSLQVAKLLLDGGADIHANNNSFNSPVHLACKNVLPDILQLLREHNARISEIDPNGNTCFHQVVYNEQDFSGEHRDVLDHLVAASTDINKPNLSGYTPL</sequence>
<reference evidence="1" key="1">
    <citation type="submission" date="2021-11" db="EMBL/GenBank/DDBJ databases">
        <title>Fusarium solani-melongenae Genome sequencing and assembly.</title>
        <authorList>
            <person name="Xie S."/>
            <person name="Huang L."/>
            <person name="Zhang X."/>
        </authorList>
    </citation>
    <scope>NUCLEOTIDE SEQUENCE</scope>
    <source>
        <strain evidence="1">CRI 24-3</strain>
    </source>
</reference>
<proteinExistence type="predicted"/>
<evidence type="ECO:0000313" key="1">
    <source>
        <dbReference type="EMBL" id="UPK89271.1"/>
    </source>
</evidence>
<evidence type="ECO:0000313" key="2">
    <source>
        <dbReference type="Proteomes" id="UP000830768"/>
    </source>
</evidence>
<dbReference type="Proteomes" id="UP000830768">
    <property type="component" value="Chromosome 1"/>
</dbReference>
<name>A0ACD3YL23_FUSSC</name>
<keyword evidence="2" id="KW-1185">Reference proteome</keyword>
<gene>
    <name evidence="1" type="ORF">LCI18_000206</name>
</gene>
<accession>A0ACD3YL23</accession>
<organism evidence="1 2">
    <name type="scientific">Fusarium solani subsp. cucurbitae</name>
    <name type="common">Neocosmosporum cucurbitae</name>
    <dbReference type="NCBI Taxonomy" id="2747967"/>
    <lineage>
        <taxon>Eukaryota</taxon>
        <taxon>Fungi</taxon>
        <taxon>Dikarya</taxon>
        <taxon>Ascomycota</taxon>
        <taxon>Pezizomycotina</taxon>
        <taxon>Sordariomycetes</taxon>
        <taxon>Hypocreomycetidae</taxon>
        <taxon>Hypocreales</taxon>
        <taxon>Nectriaceae</taxon>
        <taxon>Fusarium</taxon>
        <taxon>Fusarium solani species complex</taxon>
    </lineage>
</organism>